<keyword evidence="1" id="KW-0812">Transmembrane</keyword>
<organism evidence="2 3">
    <name type="scientific">Dyella kyungheensis</name>
    <dbReference type="NCBI Taxonomy" id="1242174"/>
    <lineage>
        <taxon>Bacteria</taxon>
        <taxon>Pseudomonadati</taxon>
        <taxon>Pseudomonadota</taxon>
        <taxon>Gammaproteobacteria</taxon>
        <taxon>Lysobacterales</taxon>
        <taxon>Rhodanobacteraceae</taxon>
        <taxon>Dyella</taxon>
    </lineage>
</organism>
<proteinExistence type="predicted"/>
<accession>A0ABS2JZC7</accession>
<protein>
    <recommendedName>
        <fullName evidence="4">Cytochrome oxidase Cu insertion factor (SCO1/SenC/PrrC family)</fullName>
    </recommendedName>
</protein>
<comment type="caution">
    <text evidence="2">The sequence shown here is derived from an EMBL/GenBank/DDBJ whole genome shotgun (WGS) entry which is preliminary data.</text>
</comment>
<evidence type="ECO:0000313" key="2">
    <source>
        <dbReference type="EMBL" id="MBM7123700.1"/>
    </source>
</evidence>
<keyword evidence="1" id="KW-1133">Transmembrane helix</keyword>
<keyword evidence="1" id="KW-0472">Membrane</keyword>
<evidence type="ECO:0008006" key="4">
    <source>
        <dbReference type="Google" id="ProtNLM"/>
    </source>
</evidence>
<keyword evidence="3" id="KW-1185">Reference proteome</keyword>
<gene>
    <name evidence="2" type="ORF">ISP20_21220</name>
</gene>
<dbReference type="EMBL" id="JADIKC010000015">
    <property type="protein sequence ID" value="MBM7123700.1"/>
    <property type="molecule type" value="Genomic_DNA"/>
</dbReference>
<dbReference type="Proteomes" id="UP001430065">
    <property type="component" value="Unassembled WGS sequence"/>
</dbReference>
<evidence type="ECO:0000313" key="3">
    <source>
        <dbReference type="Proteomes" id="UP001430065"/>
    </source>
</evidence>
<dbReference type="RefSeq" id="WP_204638220.1">
    <property type="nucleotide sequence ID" value="NZ_JADIKC010000015.1"/>
</dbReference>
<name>A0ABS2JZC7_9GAMM</name>
<reference evidence="2 3" key="1">
    <citation type="submission" date="2020-10" db="EMBL/GenBank/DDBJ databases">
        <title>Phylogeny of dyella-like bacteria.</title>
        <authorList>
            <person name="Fu J."/>
        </authorList>
    </citation>
    <scope>NUCLEOTIDE SEQUENCE [LARGE SCALE GENOMIC DNA]</scope>
    <source>
        <strain evidence="2 3">THG-B117</strain>
    </source>
</reference>
<sequence length="187" mass="19996">MTDPTALRASRLKLLLIMLVFAAPIIVALVLTFAGWQPSGKANGQPVTPQRNFAAEQLPISLSNGDTWAWRAKEPQLTLVALAGPGCAKQCLDVLTKMAAARITLNRNAPRLRLLYVGRPPADAVASGMTGYWKLGQDPMAVLAPFTPTTPDSVAALLVESDGTALSFYPVGFDATGLRKDLQKVIR</sequence>
<evidence type="ECO:0000256" key="1">
    <source>
        <dbReference type="SAM" id="Phobius"/>
    </source>
</evidence>
<feature type="transmembrane region" description="Helical" evidence="1">
    <location>
        <begin position="12"/>
        <end position="36"/>
    </location>
</feature>